<dbReference type="GO" id="GO:0006401">
    <property type="term" value="P:RNA catabolic process"/>
    <property type="evidence" value="ECO:0007669"/>
    <property type="project" value="InterPro"/>
</dbReference>
<proteinExistence type="inferred from homology"/>
<evidence type="ECO:0000256" key="4">
    <source>
        <dbReference type="ARBA" id="ARBA00022759"/>
    </source>
</evidence>
<evidence type="ECO:0000313" key="9">
    <source>
        <dbReference type="Proteomes" id="UP000753256"/>
    </source>
</evidence>
<evidence type="ECO:0000256" key="1">
    <source>
        <dbReference type="ARBA" id="ARBA00008172"/>
    </source>
</evidence>
<keyword evidence="4" id="KW-0255">Endonuclease</keyword>
<name>A0A921ITB8_9ACTN</name>
<dbReference type="SUPFAM" id="SSF143011">
    <property type="entry name" value="RelE-like"/>
    <property type="match status" value="1"/>
</dbReference>
<evidence type="ECO:0000313" key="8">
    <source>
        <dbReference type="EMBL" id="HJG36505.1"/>
    </source>
</evidence>
<keyword evidence="2" id="KW-1277">Toxin-antitoxin system</keyword>
<comment type="caution">
    <text evidence="8">The sequence shown here is derived from an EMBL/GenBank/DDBJ whole genome shotgun (WGS) entry which is preliminary data.</text>
</comment>
<keyword evidence="3" id="KW-0540">Nuclease</keyword>
<dbReference type="InterPro" id="IPR035093">
    <property type="entry name" value="RelE/ParE_toxin_dom_sf"/>
</dbReference>
<reference evidence="8" key="2">
    <citation type="submission" date="2021-09" db="EMBL/GenBank/DDBJ databases">
        <authorList>
            <person name="Gilroy R."/>
        </authorList>
    </citation>
    <scope>NUCLEOTIDE SEQUENCE</scope>
    <source>
        <strain evidence="8">ChiHjej13B12-9602</strain>
    </source>
</reference>
<dbReference type="Pfam" id="PF06769">
    <property type="entry name" value="YoeB_toxin"/>
    <property type="match status" value="1"/>
</dbReference>
<dbReference type="NCBIfam" id="TIGR02116">
    <property type="entry name" value="toxin_Txe_YoeB"/>
    <property type="match status" value="1"/>
</dbReference>
<evidence type="ECO:0000256" key="7">
    <source>
        <dbReference type="ARBA" id="ARBA00050056"/>
    </source>
</evidence>
<accession>A0A921ITB8</accession>
<organism evidence="8 9">
    <name type="scientific">Enorma phocaeensis</name>
    <dbReference type="NCBI Taxonomy" id="1871019"/>
    <lineage>
        <taxon>Bacteria</taxon>
        <taxon>Bacillati</taxon>
        <taxon>Actinomycetota</taxon>
        <taxon>Coriobacteriia</taxon>
        <taxon>Coriobacteriales</taxon>
        <taxon>Coriobacteriaceae</taxon>
        <taxon>Enorma</taxon>
    </lineage>
</organism>
<comment type="similarity">
    <text evidence="1">Belongs to the YoeB family.</text>
</comment>
<protein>
    <recommendedName>
        <fullName evidence="7">Endoribonuclease YoeB</fullName>
    </recommendedName>
    <alternativeName>
        <fullName evidence="6">Putative mRNA interferase YoeB</fullName>
    </alternativeName>
</protein>
<keyword evidence="5" id="KW-0378">Hydrolase</keyword>
<dbReference type="GO" id="GO:0045892">
    <property type="term" value="P:negative regulation of DNA-templated transcription"/>
    <property type="evidence" value="ECO:0007669"/>
    <property type="project" value="TreeGrafter"/>
</dbReference>
<dbReference type="PANTHER" id="PTHR38039:SF1">
    <property type="entry name" value="TOXIN YOEB"/>
    <property type="match status" value="1"/>
</dbReference>
<sequence length="89" mass="10390">MPYLWDDRAWADYQYWLTQDKRTLRRINALLKDIARRGGAEPGIGKAELLRHSKEGLSSVRIDGKNRLTYRADGDVVRIVSCRGHYEDR</sequence>
<dbReference type="Proteomes" id="UP000753256">
    <property type="component" value="Unassembled WGS sequence"/>
</dbReference>
<dbReference type="EMBL" id="DYUZ01000007">
    <property type="protein sequence ID" value="HJG36505.1"/>
    <property type="molecule type" value="Genomic_DNA"/>
</dbReference>
<dbReference type="GO" id="GO:0016787">
    <property type="term" value="F:hydrolase activity"/>
    <property type="evidence" value="ECO:0007669"/>
    <property type="project" value="UniProtKB-KW"/>
</dbReference>
<evidence type="ECO:0000256" key="6">
    <source>
        <dbReference type="ARBA" id="ARBA00030388"/>
    </source>
</evidence>
<dbReference type="GO" id="GO:0004519">
    <property type="term" value="F:endonuclease activity"/>
    <property type="evidence" value="ECO:0007669"/>
    <property type="project" value="UniProtKB-KW"/>
</dbReference>
<evidence type="ECO:0000256" key="2">
    <source>
        <dbReference type="ARBA" id="ARBA00022649"/>
    </source>
</evidence>
<dbReference type="Gene3D" id="3.30.2310.20">
    <property type="entry name" value="RelE-like"/>
    <property type="match status" value="1"/>
</dbReference>
<dbReference type="RefSeq" id="WP_273188699.1">
    <property type="nucleotide sequence ID" value="NZ_CALUIL010000046.1"/>
</dbReference>
<dbReference type="PANTHER" id="PTHR38039">
    <property type="entry name" value="TOXIN YOEB"/>
    <property type="match status" value="1"/>
</dbReference>
<gene>
    <name evidence="8" type="ORF">K8V70_01385</name>
</gene>
<evidence type="ECO:0000256" key="5">
    <source>
        <dbReference type="ARBA" id="ARBA00022801"/>
    </source>
</evidence>
<dbReference type="InterPro" id="IPR009614">
    <property type="entry name" value="YoeB_toxin"/>
</dbReference>
<dbReference type="AlphaFoldDB" id="A0A921ITB8"/>
<reference evidence="8" key="1">
    <citation type="journal article" date="2021" name="PeerJ">
        <title>Extensive microbial diversity within the chicken gut microbiome revealed by metagenomics and culture.</title>
        <authorList>
            <person name="Gilroy R."/>
            <person name="Ravi A."/>
            <person name="Getino M."/>
            <person name="Pursley I."/>
            <person name="Horton D.L."/>
            <person name="Alikhan N.F."/>
            <person name="Baker D."/>
            <person name="Gharbi K."/>
            <person name="Hall N."/>
            <person name="Watson M."/>
            <person name="Adriaenssens E.M."/>
            <person name="Foster-Nyarko E."/>
            <person name="Jarju S."/>
            <person name="Secka A."/>
            <person name="Antonio M."/>
            <person name="Oren A."/>
            <person name="Chaudhuri R.R."/>
            <person name="La Ragione R."/>
            <person name="Hildebrand F."/>
            <person name="Pallen M.J."/>
        </authorList>
    </citation>
    <scope>NUCLEOTIDE SEQUENCE</scope>
    <source>
        <strain evidence="8">ChiHjej13B12-9602</strain>
    </source>
</reference>
<evidence type="ECO:0000256" key="3">
    <source>
        <dbReference type="ARBA" id="ARBA00022722"/>
    </source>
</evidence>